<dbReference type="AlphaFoldDB" id="A0AA37GLQ1"/>
<sequence>MTLDMCAETCSISTKKTCGSALAPGTTIANDDAECSFTCPGNLAQTCGTGLRLSLYKDDNVATTPVTAAKPAVGNYVHQGCYSDIVQGQRALSRTSADDAMTPESCAAFCGSNTYMALEYGSSSPFAFR</sequence>
<comment type="caution">
    <text evidence="1">The sequence shown here is derived from an EMBL/GenBank/DDBJ whole genome shotgun (WGS) entry which is preliminary data.</text>
</comment>
<evidence type="ECO:0000313" key="2">
    <source>
        <dbReference type="Proteomes" id="UP001055172"/>
    </source>
</evidence>
<dbReference type="EMBL" id="BPPX01000010">
    <property type="protein sequence ID" value="GJC82999.1"/>
    <property type="molecule type" value="Genomic_DNA"/>
</dbReference>
<dbReference type="Proteomes" id="UP001055172">
    <property type="component" value="Unassembled WGS sequence"/>
</dbReference>
<evidence type="ECO:0000313" key="1">
    <source>
        <dbReference type="EMBL" id="GJC82999.1"/>
    </source>
</evidence>
<accession>A0AA37GLQ1</accession>
<proteinExistence type="predicted"/>
<gene>
    <name evidence="1" type="ORF">ColLi_05837</name>
</gene>
<protein>
    <submittedName>
        <fullName evidence="1">WSC domain-containing protein ARB_07870</fullName>
    </submittedName>
</protein>
<keyword evidence="2" id="KW-1185">Reference proteome</keyword>
<reference evidence="1 2" key="1">
    <citation type="submission" date="2021-07" db="EMBL/GenBank/DDBJ databases">
        <title>Genome data of Colletotrichum spaethianum.</title>
        <authorList>
            <person name="Utami Y.D."/>
            <person name="Hiruma K."/>
        </authorList>
    </citation>
    <scope>NUCLEOTIDE SEQUENCE [LARGE SCALE GENOMIC DNA]</scope>
    <source>
        <strain evidence="1 2">MAFF 242679</strain>
    </source>
</reference>
<organism evidence="1 2">
    <name type="scientific">Colletotrichum liriopes</name>
    <dbReference type="NCBI Taxonomy" id="708192"/>
    <lineage>
        <taxon>Eukaryota</taxon>
        <taxon>Fungi</taxon>
        <taxon>Dikarya</taxon>
        <taxon>Ascomycota</taxon>
        <taxon>Pezizomycotina</taxon>
        <taxon>Sordariomycetes</taxon>
        <taxon>Hypocreomycetidae</taxon>
        <taxon>Glomerellales</taxon>
        <taxon>Glomerellaceae</taxon>
        <taxon>Colletotrichum</taxon>
        <taxon>Colletotrichum spaethianum species complex</taxon>
    </lineage>
</organism>
<name>A0AA37GLQ1_9PEZI</name>